<dbReference type="InterPro" id="IPR006143">
    <property type="entry name" value="RND_pump_MFP"/>
</dbReference>
<evidence type="ECO:0000259" key="3">
    <source>
        <dbReference type="Pfam" id="PF25967"/>
    </source>
</evidence>
<accession>A0A346NMY5</accession>
<dbReference type="KEGG" id="salm:D0Y50_11315"/>
<reference evidence="4 5" key="1">
    <citation type="submission" date="2018-08" db="EMBL/GenBank/DDBJ databases">
        <title>Salinimonas sediminis sp. nov., a piezophilic bacterium isolated from a deep-sea sediment sample from the New Britain Trench.</title>
        <authorList>
            <person name="Cao J."/>
        </authorList>
    </citation>
    <scope>NUCLEOTIDE SEQUENCE [LARGE SCALE GENOMIC DNA]</scope>
    <source>
        <strain evidence="4 5">N102</strain>
    </source>
</reference>
<dbReference type="NCBIfam" id="TIGR01730">
    <property type="entry name" value="RND_mfp"/>
    <property type="match status" value="1"/>
</dbReference>
<evidence type="ECO:0000313" key="5">
    <source>
        <dbReference type="Proteomes" id="UP000262073"/>
    </source>
</evidence>
<dbReference type="PANTHER" id="PTHR30469:SF20">
    <property type="entry name" value="EFFLUX RND TRANSPORTER PERIPLASMIC ADAPTOR SUBUNIT"/>
    <property type="match status" value="1"/>
</dbReference>
<comment type="similarity">
    <text evidence="1">Belongs to the membrane fusion protein (MFP) (TC 8.A.1) family.</text>
</comment>
<dbReference type="Gene3D" id="1.10.287.470">
    <property type="entry name" value="Helix hairpin bin"/>
    <property type="match status" value="1"/>
</dbReference>
<dbReference type="AlphaFoldDB" id="A0A346NMY5"/>
<evidence type="ECO:0000313" key="4">
    <source>
        <dbReference type="EMBL" id="AXR06892.1"/>
    </source>
</evidence>
<proteinExistence type="inferred from homology"/>
<dbReference type="Gene3D" id="2.40.30.170">
    <property type="match status" value="1"/>
</dbReference>
<dbReference type="SUPFAM" id="SSF111369">
    <property type="entry name" value="HlyD-like secretion proteins"/>
    <property type="match status" value="1"/>
</dbReference>
<dbReference type="Gene3D" id="2.40.420.20">
    <property type="match status" value="1"/>
</dbReference>
<dbReference type="OrthoDB" id="1185083at2"/>
<dbReference type="Pfam" id="PF25876">
    <property type="entry name" value="HH_MFP_RND"/>
    <property type="match status" value="1"/>
</dbReference>
<dbReference type="InterPro" id="IPR058624">
    <property type="entry name" value="MdtA-like_HH"/>
</dbReference>
<evidence type="ECO:0000256" key="1">
    <source>
        <dbReference type="ARBA" id="ARBA00009477"/>
    </source>
</evidence>
<dbReference type="GO" id="GO:1990281">
    <property type="term" value="C:efflux pump complex"/>
    <property type="evidence" value="ECO:0007669"/>
    <property type="project" value="TreeGrafter"/>
</dbReference>
<sequence length="368" mass="41332">MKPVKTNLLRVVIVLVTSIVFLLGCSGQEAEVTAKPAPLVQLHEVVKDTQPVIRRFVARVDALSTVDLSFQVAGRINQLADRQGVVIPQGKLLAALDPQDFELALRQAQSSLRKAQSDFERGKQLKQDNYISASDFDSLKTSYENAEIAVENAQLNMEYTELHAPFDALITNRLVEKFSYVQPNQPVLRVQNINYLRVHVNIPEQIMRAAVEDAPHYQVYLEDKQGNRILDKSGQPVELSYLEHKTEVNSATQTYQVTFKLPRMEGVELLPGMVLTARIEIDRQPDRAGWWVPLNGVDTSGEQEFAVWLYDPANQTVNYHPVELGIIRDQNAQVIKGIEAGQVIVAAGIRELQNGMKVRPFDSEKPVL</sequence>
<feature type="domain" description="Multidrug resistance protein MdtA-like alpha-helical hairpin" evidence="2">
    <location>
        <begin position="104"/>
        <end position="160"/>
    </location>
</feature>
<protein>
    <submittedName>
        <fullName evidence="4">Efflux RND transporter periplasmic adaptor subunit</fullName>
    </submittedName>
</protein>
<dbReference type="Proteomes" id="UP000262073">
    <property type="component" value="Chromosome"/>
</dbReference>
<keyword evidence="5" id="KW-1185">Reference proteome</keyword>
<dbReference type="GO" id="GO:0015562">
    <property type="term" value="F:efflux transmembrane transporter activity"/>
    <property type="evidence" value="ECO:0007669"/>
    <property type="project" value="TreeGrafter"/>
</dbReference>
<evidence type="ECO:0000259" key="2">
    <source>
        <dbReference type="Pfam" id="PF25876"/>
    </source>
</evidence>
<organism evidence="4 5">
    <name type="scientific">Salinimonas sediminis</name>
    <dbReference type="NCBI Taxonomy" id="2303538"/>
    <lineage>
        <taxon>Bacteria</taxon>
        <taxon>Pseudomonadati</taxon>
        <taxon>Pseudomonadota</taxon>
        <taxon>Gammaproteobacteria</taxon>
        <taxon>Alteromonadales</taxon>
        <taxon>Alteromonadaceae</taxon>
        <taxon>Alteromonas/Salinimonas group</taxon>
        <taxon>Salinimonas</taxon>
    </lineage>
</organism>
<dbReference type="InterPro" id="IPR058627">
    <property type="entry name" value="MdtA-like_C"/>
</dbReference>
<dbReference type="PROSITE" id="PS51257">
    <property type="entry name" value="PROKAR_LIPOPROTEIN"/>
    <property type="match status" value="1"/>
</dbReference>
<feature type="domain" description="Multidrug resistance protein MdtA-like C-terminal permuted SH3" evidence="3">
    <location>
        <begin position="292"/>
        <end position="349"/>
    </location>
</feature>
<dbReference type="Gene3D" id="2.40.50.100">
    <property type="match status" value="1"/>
</dbReference>
<gene>
    <name evidence="4" type="ORF">D0Y50_11315</name>
</gene>
<name>A0A346NMY5_9ALTE</name>
<dbReference type="PANTHER" id="PTHR30469">
    <property type="entry name" value="MULTIDRUG RESISTANCE PROTEIN MDTA"/>
    <property type="match status" value="1"/>
</dbReference>
<dbReference type="Pfam" id="PF25967">
    <property type="entry name" value="RND-MFP_C"/>
    <property type="match status" value="1"/>
</dbReference>
<dbReference type="EMBL" id="CP031769">
    <property type="protein sequence ID" value="AXR06892.1"/>
    <property type="molecule type" value="Genomic_DNA"/>
</dbReference>